<reference evidence="2 3" key="1">
    <citation type="journal article" date="2021" name="Elife">
        <title>Chloroplast acquisition without the gene transfer in kleptoplastic sea slugs, Plakobranchus ocellatus.</title>
        <authorList>
            <person name="Maeda T."/>
            <person name="Takahashi S."/>
            <person name="Yoshida T."/>
            <person name="Shimamura S."/>
            <person name="Takaki Y."/>
            <person name="Nagai Y."/>
            <person name="Toyoda A."/>
            <person name="Suzuki Y."/>
            <person name="Arimoto A."/>
            <person name="Ishii H."/>
            <person name="Satoh N."/>
            <person name="Nishiyama T."/>
            <person name="Hasebe M."/>
            <person name="Maruyama T."/>
            <person name="Minagawa J."/>
            <person name="Obokata J."/>
            <person name="Shigenobu S."/>
        </authorList>
    </citation>
    <scope>NUCLEOTIDE SEQUENCE [LARGE SCALE GENOMIC DNA]</scope>
</reference>
<gene>
    <name evidence="2" type="ORF">PoB_001046200</name>
</gene>
<feature type="region of interest" description="Disordered" evidence="1">
    <location>
        <begin position="22"/>
        <end position="85"/>
    </location>
</feature>
<sequence length="144" mass="15559">MAPPTESYSRCARKLSLKAAEAPLTKGAPANNAATNAPLSPNNNADAPSSVAPTTNEDVMRGRRRKRNPSSWKRNVIASKRLRGKSILSTEEKSIALLENSTRLQVVTPSPRKLRTGPILKNTPTVSSQDAQDISDEMFSSDSD</sequence>
<evidence type="ECO:0000313" key="3">
    <source>
        <dbReference type="Proteomes" id="UP000735302"/>
    </source>
</evidence>
<protein>
    <submittedName>
        <fullName evidence="2">Uncharacterized protein</fullName>
    </submittedName>
</protein>
<dbReference type="Proteomes" id="UP000735302">
    <property type="component" value="Unassembled WGS sequence"/>
</dbReference>
<dbReference type="AlphaFoldDB" id="A0AAV3YM06"/>
<name>A0AAV3YM06_9GAST</name>
<dbReference type="EMBL" id="BLXT01001274">
    <property type="protein sequence ID" value="GFN83956.1"/>
    <property type="molecule type" value="Genomic_DNA"/>
</dbReference>
<evidence type="ECO:0000256" key="1">
    <source>
        <dbReference type="SAM" id="MobiDB-lite"/>
    </source>
</evidence>
<accession>A0AAV3YM06</accession>
<organism evidence="2 3">
    <name type="scientific">Plakobranchus ocellatus</name>
    <dbReference type="NCBI Taxonomy" id="259542"/>
    <lineage>
        <taxon>Eukaryota</taxon>
        <taxon>Metazoa</taxon>
        <taxon>Spiralia</taxon>
        <taxon>Lophotrochozoa</taxon>
        <taxon>Mollusca</taxon>
        <taxon>Gastropoda</taxon>
        <taxon>Heterobranchia</taxon>
        <taxon>Euthyneura</taxon>
        <taxon>Panpulmonata</taxon>
        <taxon>Sacoglossa</taxon>
        <taxon>Placobranchoidea</taxon>
        <taxon>Plakobranchidae</taxon>
        <taxon>Plakobranchus</taxon>
    </lineage>
</organism>
<feature type="region of interest" description="Disordered" evidence="1">
    <location>
        <begin position="108"/>
        <end position="144"/>
    </location>
</feature>
<comment type="caution">
    <text evidence="2">The sequence shown here is derived from an EMBL/GenBank/DDBJ whole genome shotgun (WGS) entry which is preliminary data.</text>
</comment>
<evidence type="ECO:0000313" key="2">
    <source>
        <dbReference type="EMBL" id="GFN83956.1"/>
    </source>
</evidence>
<feature type="compositionally biased region" description="Low complexity" evidence="1">
    <location>
        <begin position="28"/>
        <end position="45"/>
    </location>
</feature>
<feature type="compositionally biased region" description="Polar residues" evidence="1">
    <location>
        <begin position="122"/>
        <end position="144"/>
    </location>
</feature>
<keyword evidence="3" id="KW-1185">Reference proteome</keyword>
<proteinExistence type="predicted"/>